<evidence type="ECO:0000313" key="1">
    <source>
        <dbReference type="EMBL" id="PPE03872.1"/>
    </source>
</evidence>
<evidence type="ECO:0000313" key="2">
    <source>
        <dbReference type="Proteomes" id="UP000239425"/>
    </source>
</evidence>
<keyword evidence="2" id="KW-1185">Reference proteome</keyword>
<protein>
    <submittedName>
        <fullName evidence="1">Uncharacterized protein</fullName>
    </submittedName>
</protein>
<proteinExistence type="predicted"/>
<reference evidence="1 2" key="1">
    <citation type="submission" date="2017-11" db="EMBL/GenBank/DDBJ databases">
        <title>Comparative genomic analysis of Holospora spp., intranuclear symbionts of paramecia.</title>
        <authorList>
            <person name="Garushyants S.K."/>
            <person name="Beliavskaya A."/>
            <person name="Malko D.B."/>
            <person name="Logacheva M.D."/>
            <person name="Rautian M.S."/>
            <person name="Gelfand M.S."/>
        </authorList>
    </citation>
    <scope>NUCLEOTIDE SEQUENCE [LARGE SCALE GENOMIC DNA]</scope>
    <source>
        <strain evidence="2">02AZ16</strain>
    </source>
</reference>
<organism evidence="1 2">
    <name type="scientific">Holospora curviuscula</name>
    <dbReference type="NCBI Taxonomy" id="1082868"/>
    <lineage>
        <taxon>Bacteria</taxon>
        <taxon>Pseudomonadati</taxon>
        <taxon>Pseudomonadota</taxon>
        <taxon>Alphaproteobacteria</taxon>
        <taxon>Holosporales</taxon>
        <taxon>Holosporaceae</taxon>
        <taxon>Holospora</taxon>
    </lineage>
</organism>
<dbReference type="EMBL" id="PHHC01000080">
    <property type="protein sequence ID" value="PPE03872.1"/>
    <property type="molecule type" value="Genomic_DNA"/>
</dbReference>
<sequence>MALSPKRVRGRGQVFINPLNAGHRKGVKEDVQHPLGRCGHGMGNGLIPPLCLNISTGLVEKGLNPSIRAPL</sequence>
<dbReference type="Proteomes" id="UP000239425">
    <property type="component" value="Unassembled WGS sequence"/>
</dbReference>
<name>A0A2S5R9J8_9PROT</name>
<dbReference type="AlphaFoldDB" id="A0A2S5R9J8"/>
<accession>A0A2S5R9J8</accession>
<comment type="caution">
    <text evidence="1">The sequence shown here is derived from an EMBL/GenBank/DDBJ whole genome shotgun (WGS) entry which is preliminary data.</text>
</comment>
<gene>
    <name evidence="1" type="ORF">HCUR_00650</name>
</gene>